<dbReference type="Proteomes" id="UP000683429">
    <property type="component" value="Chromosome"/>
</dbReference>
<dbReference type="STRING" id="1333845.SAMN04487895_10362"/>
<evidence type="ECO:0000313" key="3">
    <source>
        <dbReference type="Proteomes" id="UP000198809"/>
    </source>
</evidence>
<dbReference type="RefSeq" id="WP_036600910.1">
    <property type="nucleotide sequence ID" value="NZ_CP076607.1"/>
</dbReference>
<name>A0A1H8JLT8_9BACL</name>
<proteinExistence type="predicted"/>
<dbReference type="AlphaFoldDB" id="A0A1H8JLT8"/>
<organism evidence="2 3">
    <name type="scientific">Paenibacillus sophorae</name>
    <dbReference type="NCBI Taxonomy" id="1333845"/>
    <lineage>
        <taxon>Bacteria</taxon>
        <taxon>Bacillati</taxon>
        <taxon>Bacillota</taxon>
        <taxon>Bacilli</taxon>
        <taxon>Bacillales</taxon>
        <taxon>Paenibacillaceae</taxon>
        <taxon>Paenibacillus</taxon>
    </lineage>
</organism>
<protein>
    <submittedName>
        <fullName evidence="2">Uncharacterized protein</fullName>
    </submittedName>
</protein>
<reference evidence="2 3" key="1">
    <citation type="submission" date="2016-10" db="EMBL/GenBank/DDBJ databases">
        <authorList>
            <person name="de Groot N.N."/>
        </authorList>
    </citation>
    <scope>NUCLEOTIDE SEQUENCE [LARGE SCALE GENOMIC DNA]</scope>
    <source>
        <strain evidence="2 3">CGMCC 1.10238</strain>
    </source>
</reference>
<evidence type="ECO:0000313" key="2">
    <source>
        <dbReference type="EMBL" id="SEN81306.1"/>
    </source>
</evidence>
<keyword evidence="4" id="KW-1185">Reference proteome</keyword>
<dbReference type="EMBL" id="CP076607">
    <property type="protein sequence ID" value="QWU13396.1"/>
    <property type="molecule type" value="Genomic_DNA"/>
</dbReference>
<sequence>MAQRTNKTKLEESSLVYVVSNFDGVLTYKCPRSGESWLFKNHGASDTMTVGQLRTMLSQKPKYIEKGWIKVDNEEVVQFLNISKYVKNTLTKDDFERLFEEDPEKIEEVLTGLDSDYSKISAFDLARNKYVNGKLRDHFVIRAIEKSLGQKLDPNS</sequence>
<evidence type="ECO:0000313" key="1">
    <source>
        <dbReference type="EMBL" id="QWU13396.1"/>
    </source>
</evidence>
<gene>
    <name evidence="1" type="ORF">KP014_15455</name>
    <name evidence="2" type="ORF">SAMN04487895_10362</name>
</gene>
<dbReference type="EMBL" id="FODH01000003">
    <property type="protein sequence ID" value="SEN81306.1"/>
    <property type="molecule type" value="Genomic_DNA"/>
</dbReference>
<dbReference type="Proteomes" id="UP000198809">
    <property type="component" value="Unassembled WGS sequence"/>
</dbReference>
<dbReference type="OrthoDB" id="2942870at2"/>
<evidence type="ECO:0000313" key="4">
    <source>
        <dbReference type="Proteomes" id="UP000683429"/>
    </source>
</evidence>
<accession>A0A1H8JLT8</accession>
<reference evidence="1 4" key="2">
    <citation type="submission" date="2021-06" db="EMBL/GenBank/DDBJ databases">
        <title>Whole genome sequence of Paenibacillus sophorae DSM23020 for comparative genomics.</title>
        <authorList>
            <person name="Kim M.-J."/>
            <person name="Lee G."/>
            <person name="Shin J.-H."/>
        </authorList>
    </citation>
    <scope>NUCLEOTIDE SEQUENCE [LARGE SCALE GENOMIC DNA]</scope>
    <source>
        <strain evidence="1 4">DSM 23020</strain>
    </source>
</reference>